<feature type="compositionally biased region" description="Basic residues" evidence="1">
    <location>
        <begin position="51"/>
        <end position="64"/>
    </location>
</feature>
<feature type="chain" id="PRO_5012148035" description="Protein RFT1 homolog" evidence="2">
    <location>
        <begin position="23"/>
        <end position="487"/>
    </location>
</feature>
<comment type="caution">
    <text evidence="3">The sequence shown here is derived from an EMBL/GenBank/DDBJ whole genome shotgun (WGS) entry which is preliminary data.</text>
</comment>
<evidence type="ECO:0008006" key="5">
    <source>
        <dbReference type="Google" id="ProtNLM"/>
    </source>
</evidence>
<reference evidence="3 4" key="1">
    <citation type="journal article" date="2015" name="Plant Cell">
        <title>Oil accumulation by the oleaginous diatom Fistulifera solaris as revealed by the genome and transcriptome.</title>
        <authorList>
            <person name="Tanaka T."/>
            <person name="Maeda Y."/>
            <person name="Veluchamy A."/>
            <person name="Tanaka M."/>
            <person name="Abida H."/>
            <person name="Marechal E."/>
            <person name="Bowler C."/>
            <person name="Muto M."/>
            <person name="Sunaga Y."/>
            <person name="Tanaka M."/>
            <person name="Yoshino T."/>
            <person name="Taniguchi T."/>
            <person name="Fukuda Y."/>
            <person name="Nemoto M."/>
            <person name="Matsumoto M."/>
            <person name="Wong P.S."/>
            <person name="Aburatani S."/>
            <person name="Fujibuchi W."/>
        </authorList>
    </citation>
    <scope>NUCLEOTIDE SEQUENCE [LARGE SCALE GENOMIC DNA]</scope>
    <source>
        <strain evidence="3 4">JPCC DA0580</strain>
    </source>
</reference>
<dbReference type="Proteomes" id="UP000198406">
    <property type="component" value="Unassembled WGS sequence"/>
</dbReference>
<accession>A0A1Z5JW81</accession>
<proteinExistence type="predicted"/>
<keyword evidence="4" id="KW-1185">Reference proteome</keyword>
<name>A0A1Z5JW81_FISSO</name>
<dbReference type="EMBL" id="BDSP01000124">
    <property type="protein sequence ID" value="GAX18146.1"/>
    <property type="molecule type" value="Genomic_DNA"/>
</dbReference>
<evidence type="ECO:0000256" key="2">
    <source>
        <dbReference type="SAM" id="SignalP"/>
    </source>
</evidence>
<protein>
    <recommendedName>
        <fullName evidence="5">Protein RFT1 homolog</fullName>
    </recommendedName>
</protein>
<dbReference type="InParanoid" id="A0A1Z5JW81"/>
<sequence length="487" mass="52919">MKTQGKSILALLWLAMLATIEAANPFTAPSAIALFRRGGATESSDVSTKNVSKKKKNTKTKKVKSKTDTEDDKARINQSLKEEDAADALGNAIRNRAHQLRFGSEANPEVHDVERSLDSLGWALGSSDFTFDKTLAAESLENAGIEAGATSILAHYFLKSHGGAHALQSLLSLLASSAGIGAVIAATNERRAVLSLSLIKRCMLFAMVKHVSGLLAATFMTARAIPDVGLRQARAWLENLVKDPVSQYLFYTACLQLWLPSRLSTSVDGKVVRQWWQSYIALIVSIVGPVVLREFVSTILVLSDILVLSTLSSSPNSGICASLLNAGYAFVDAGMSILVTPKNWREATGAQRQSILARLTSKVSLVFELVVGVLMAADSLVILGAFTFGTQANKPAFLELTRRLVCTSLYLHFLWTRKRKVEKLASSIRGGASQFPFYVLQILTEPKASMGLSTDQPVDAKPVEMWNWKDYLLVALGFAEQSPANQR</sequence>
<feature type="region of interest" description="Disordered" evidence="1">
    <location>
        <begin position="42"/>
        <end position="74"/>
    </location>
</feature>
<evidence type="ECO:0000313" key="4">
    <source>
        <dbReference type="Proteomes" id="UP000198406"/>
    </source>
</evidence>
<evidence type="ECO:0000256" key="1">
    <source>
        <dbReference type="SAM" id="MobiDB-lite"/>
    </source>
</evidence>
<evidence type="ECO:0000313" key="3">
    <source>
        <dbReference type="EMBL" id="GAX18146.1"/>
    </source>
</evidence>
<organism evidence="3 4">
    <name type="scientific">Fistulifera solaris</name>
    <name type="common">Oleaginous diatom</name>
    <dbReference type="NCBI Taxonomy" id="1519565"/>
    <lineage>
        <taxon>Eukaryota</taxon>
        <taxon>Sar</taxon>
        <taxon>Stramenopiles</taxon>
        <taxon>Ochrophyta</taxon>
        <taxon>Bacillariophyta</taxon>
        <taxon>Bacillariophyceae</taxon>
        <taxon>Bacillariophycidae</taxon>
        <taxon>Naviculales</taxon>
        <taxon>Naviculaceae</taxon>
        <taxon>Fistulifera</taxon>
    </lineage>
</organism>
<feature type="signal peptide" evidence="2">
    <location>
        <begin position="1"/>
        <end position="22"/>
    </location>
</feature>
<dbReference type="OrthoDB" id="45529at2759"/>
<gene>
    <name evidence="3" type="ORF">FisN_25Hh128</name>
</gene>
<dbReference type="AlphaFoldDB" id="A0A1Z5JW81"/>
<feature type="compositionally biased region" description="Basic and acidic residues" evidence="1">
    <location>
        <begin position="65"/>
        <end position="74"/>
    </location>
</feature>
<keyword evidence="2" id="KW-0732">Signal</keyword>